<evidence type="ECO:0000256" key="9">
    <source>
        <dbReference type="ARBA" id="ARBA00023136"/>
    </source>
</evidence>
<feature type="transmembrane region" description="Helical" evidence="11">
    <location>
        <begin position="177"/>
        <end position="195"/>
    </location>
</feature>
<dbReference type="GO" id="GO:0005524">
    <property type="term" value="F:ATP binding"/>
    <property type="evidence" value="ECO:0007669"/>
    <property type="project" value="UniProtKB-KW"/>
</dbReference>
<dbReference type="Pfam" id="PF00664">
    <property type="entry name" value="ABC_membrane"/>
    <property type="match status" value="1"/>
</dbReference>
<comment type="subcellular location">
    <subcellularLocation>
        <location evidence="1">Cell inner membrane</location>
        <topology evidence="1">Multi-pass membrane protein</topology>
    </subcellularLocation>
</comment>
<dbReference type="GO" id="GO:0005886">
    <property type="term" value="C:plasma membrane"/>
    <property type="evidence" value="ECO:0007669"/>
    <property type="project" value="UniProtKB-SubCell"/>
</dbReference>
<evidence type="ECO:0000313" key="14">
    <source>
        <dbReference type="EMBL" id="OHV27092.1"/>
    </source>
</evidence>
<proteinExistence type="inferred from homology"/>
<dbReference type="InterPro" id="IPR036640">
    <property type="entry name" value="ABC1_TM_sf"/>
</dbReference>
<evidence type="ECO:0000256" key="3">
    <source>
        <dbReference type="ARBA" id="ARBA00022475"/>
    </source>
</evidence>
<feature type="domain" description="ABC transporter" evidence="12">
    <location>
        <begin position="353"/>
        <end position="589"/>
    </location>
</feature>
<dbReference type="SMART" id="SM00382">
    <property type="entry name" value="AAA"/>
    <property type="match status" value="1"/>
</dbReference>
<dbReference type="PANTHER" id="PTHR43394:SF1">
    <property type="entry name" value="ATP-BINDING CASSETTE SUB-FAMILY B MEMBER 10, MITOCHONDRIAL"/>
    <property type="match status" value="1"/>
</dbReference>
<comment type="caution">
    <text evidence="14">The sequence shown here is derived from an EMBL/GenBank/DDBJ whole genome shotgun (WGS) entry which is preliminary data.</text>
</comment>
<gene>
    <name evidence="14" type="ORF">BBK14_21075</name>
</gene>
<dbReference type="PANTHER" id="PTHR43394">
    <property type="entry name" value="ATP-DEPENDENT PERMEASE MDL1, MITOCHONDRIAL"/>
    <property type="match status" value="1"/>
</dbReference>
<keyword evidence="5 11" id="KW-0812">Transmembrane</keyword>
<dbReference type="InterPro" id="IPR003593">
    <property type="entry name" value="AAA+_ATPase"/>
</dbReference>
<dbReference type="OrthoDB" id="9806127at2"/>
<dbReference type="PROSITE" id="PS00211">
    <property type="entry name" value="ABC_TRANSPORTER_1"/>
    <property type="match status" value="1"/>
</dbReference>
<evidence type="ECO:0000256" key="1">
    <source>
        <dbReference type="ARBA" id="ARBA00004429"/>
    </source>
</evidence>
<keyword evidence="3" id="KW-1003">Cell membrane</keyword>
<keyword evidence="8 11" id="KW-1133">Transmembrane helix</keyword>
<evidence type="ECO:0000256" key="6">
    <source>
        <dbReference type="ARBA" id="ARBA00022741"/>
    </source>
</evidence>
<dbReference type="FunFam" id="3.40.50.300:FF:000221">
    <property type="entry name" value="Multidrug ABC transporter ATP-binding protein"/>
    <property type="match status" value="1"/>
</dbReference>
<dbReference type="Proteomes" id="UP000179769">
    <property type="component" value="Unassembled WGS sequence"/>
</dbReference>
<evidence type="ECO:0000256" key="4">
    <source>
        <dbReference type="ARBA" id="ARBA00022519"/>
    </source>
</evidence>
<evidence type="ECO:0000256" key="8">
    <source>
        <dbReference type="ARBA" id="ARBA00022989"/>
    </source>
</evidence>
<dbReference type="SUPFAM" id="SSF52540">
    <property type="entry name" value="P-loop containing nucleoside triphosphate hydrolases"/>
    <property type="match status" value="1"/>
</dbReference>
<dbReference type="InterPro" id="IPR017871">
    <property type="entry name" value="ABC_transporter-like_CS"/>
</dbReference>
<feature type="transmembrane region" description="Helical" evidence="11">
    <location>
        <begin position="73"/>
        <end position="94"/>
    </location>
</feature>
<evidence type="ECO:0000256" key="5">
    <source>
        <dbReference type="ARBA" id="ARBA00022692"/>
    </source>
</evidence>
<dbReference type="PROSITE" id="PS50929">
    <property type="entry name" value="ABC_TM1F"/>
    <property type="match status" value="1"/>
</dbReference>
<feature type="transmembrane region" description="Helical" evidence="11">
    <location>
        <begin position="263"/>
        <end position="284"/>
    </location>
</feature>
<dbReference type="InterPro" id="IPR027417">
    <property type="entry name" value="P-loop_NTPase"/>
</dbReference>
<keyword evidence="9 11" id="KW-0472">Membrane</keyword>
<evidence type="ECO:0000259" key="12">
    <source>
        <dbReference type="PROSITE" id="PS50893"/>
    </source>
</evidence>
<feature type="domain" description="ABC transmembrane type-1" evidence="13">
    <location>
        <begin position="38"/>
        <end position="319"/>
    </location>
</feature>
<feature type="transmembrane region" description="Helical" evidence="11">
    <location>
        <begin position="152"/>
        <end position="171"/>
    </location>
</feature>
<dbReference type="CDD" id="cd07346">
    <property type="entry name" value="ABC_6TM_exporters"/>
    <property type="match status" value="1"/>
</dbReference>
<keyword evidence="6" id="KW-0547">Nucleotide-binding</keyword>
<dbReference type="InterPro" id="IPR011527">
    <property type="entry name" value="ABC1_TM_dom"/>
</dbReference>
<organism evidence="14 15">
    <name type="scientific">Parafrankia soli</name>
    <dbReference type="NCBI Taxonomy" id="2599596"/>
    <lineage>
        <taxon>Bacteria</taxon>
        <taxon>Bacillati</taxon>
        <taxon>Actinomycetota</taxon>
        <taxon>Actinomycetes</taxon>
        <taxon>Frankiales</taxon>
        <taxon>Frankiaceae</taxon>
        <taxon>Parafrankia</taxon>
    </lineage>
</organism>
<keyword evidence="15" id="KW-1185">Reference proteome</keyword>
<dbReference type="SUPFAM" id="SSF90123">
    <property type="entry name" value="ABC transporter transmembrane region"/>
    <property type="match status" value="1"/>
</dbReference>
<dbReference type="Gene3D" id="1.20.1560.10">
    <property type="entry name" value="ABC transporter type 1, transmembrane domain"/>
    <property type="match status" value="1"/>
</dbReference>
<evidence type="ECO:0000256" key="7">
    <source>
        <dbReference type="ARBA" id="ARBA00022840"/>
    </source>
</evidence>
<evidence type="ECO:0000256" key="2">
    <source>
        <dbReference type="ARBA" id="ARBA00022448"/>
    </source>
</evidence>
<dbReference type="Pfam" id="PF00005">
    <property type="entry name" value="ABC_tran"/>
    <property type="match status" value="1"/>
</dbReference>
<dbReference type="PROSITE" id="PS50893">
    <property type="entry name" value="ABC_TRANSPORTER_2"/>
    <property type="match status" value="1"/>
</dbReference>
<dbReference type="AlphaFoldDB" id="A0A1S1Q1U5"/>
<evidence type="ECO:0000313" key="15">
    <source>
        <dbReference type="Proteomes" id="UP000179769"/>
    </source>
</evidence>
<comment type="similarity">
    <text evidence="10">Belongs to the ABC transporter superfamily. Siderophore-Fe(3+) uptake transporter (SIUT) (TC 3.A.1.21) family.</text>
</comment>
<evidence type="ECO:0000259" key="13">
    <source>
        <dbReference type="PROSITE" id="PS50929"/>
    </source>
</evidence>
<feature type="transmembrane region" description="Helical" evidence="11">
    <location>
        <begin position="32"/>
        <end position="53"/>
    </location>
</feature>
<dbReference type="Gene3D" id="3.40.50.300">
    <property type="entry name" value="P-loop containing nucleotide triphosphate hydrolases"/>
    <property type="match status" value="1"/>
</dbReference>
<evidence type="ECO:0000256" key="11">
    <source>
        <dbReference type="SAM" id="Phobius"/>
    </source>
</evidence>
<keyword evidence="2" id="KW-0813">Transport</keyword>
<dbReference type="GO" id="GO:0015421">
    <property type="term" value="F:ABC-type oligopeptide transporter activity"/>
    <property type="evidence" value="ECO:0007669"/>
    <property type="project" value="TreeGrafter"/>
</dbReference>
<dbReference type="InterPro" id="IPR039421">
    <property type="entry name" value="Type_1_exporter"/>
</dbReference>
<protein>
    <submittedName>
        <fullName evidence="14">ABC transporter</fullName>
    </submittedName>
</protein>
<dbReference type="GO" id="GO:0016887">
    <property type="term" value="F:ATP hydrolysis activity"/>
    <property type="evidence" value="ECO:0007669"/>
    <property type="project" value="InterPro"/>
</dbReference>
<keyword evidence="7" id="KW-0067">ATP-binding</keyword>
<reference evidence="15" key="1">
    <citation type="submission" date="2016-07" db="EMBL/GenBank/DDBJ databases">
        <title>Frankia sp. NRRL B-16219 Genome sequencing.</title>
        <authorList>
            <person name="Ghodhbane-Gtari F."/>
            <person name="Swanson E."/>
            <person name="Gueddou A."/>
            <person name="Louati M."/>
            <person name="Nouioui I."/>
            <person name="Hezbri K."/>
            <person name="Abebe-Akele F."/>
            <person name="Simpson S."/>
            <person name="Morris K."/>
            <person name="Thomas K."/>
            <person name="Gtari M."/>
            <person name="Tisa L.S."/>
        </authorList>
    </citation>
    <scope>NUCLEOTIDE SEQUENCE [LARGE SCALE GENOMIC DNA]</scope>
    <source>
        <strain evidence="15">NRRL B-16219</strain>
    </source>
</reference>
<dbReference type="InterPro" id="IPR003439">
    <property type="entry name" value="ABC_transporter-like_ATP-bd"/>
</dbReference>
<dbReference type="EMBL" id="MAXA01000225">
    <property type="protein sequence ID" value="OHV27092.1"/>
    <property type="molecule type" value="Genomic_DNA"/>
</dbReference>
<dbReference type="RefSeq" id="WP_071065076.1">
    <property type="nucleotide sequence ID" value="NZ_MAXA01000225.1"/>
</dbReference>
<keyword evidence="4" id="KW-0997">Cell inner membrane</keyword>
<evidence type="ECO:0000256" key="10">
    <source>
        <dbReference type="ARBA" id="ARBA00023455"/>
    </source>
</evidence>
<accession>A0A1S1Q1U5</accession>
<name>A0A1S1Q1U5_9ACTN</name>
<sequence>MTRKSAKNRRSPGNSAHALRTLLGHAGDGRRLLVGGYALILVDAVAQSLTPAVFRVVLDRIQQDPRRFLHDGWQGPLVAAVAVSVTFLVAAYFAHTWCRRGATRWANNLRRALYEHVQRLSLDFFHRSRVGDVAAAINQDIERLEVTVWQGLTVWWALAVLVISVGLIAWVDAWMTLLALGLLAVAVGWTLLVLPRLRRHSRDIRDELGRTSGTLAEILGVNTLLKAFNAEDDALRQVRGGTERVRAGSEALARLQHRYADPLGFHLSFVAPFLLLFVGAWRAASGTLSIGDVVAVWGFWLRGSSSLTVVMTSLPEVLAGLAAGERAAKLFEERPAVSDLPRAPALAVARGGITFERVSFAYPGRRSHLVLDGFDLTIAPGRSVALIGSSGAGKSTVAQLLLRLFDPAEGRVTVDGQDLREVTQASVRAAVGVVFQESVLISGSLARNLRLAQPTATDQEIEAALEAANAWGFVRTWENGIHTELGERGVMLSGGQRQRLAIARVMLKDPPVVVLDEATSALDAGSERLVLDALDRLLSGRTSLIIAHRIATIRHCDQIVVMDRGRVADAGTHASLLQSSATYRSYCREQSVA</sequence>